<dbReference type="Proteomes" id="UP000186922">
    <property type="component" value="Unassembled WGS sequence"/>
</dbReference>
<comment type="caution">
    <text evidence="1">The sequence shown here is derived from an EMBL/GenBank/DDBJ whole genome shotgun (WGS) entry which is preliminary data.</text>
</comment>
<proteinExistence type="predicted"/>
<accession>A0A1D1V2N9</accession>
<dbReference type="EMBL" id="BDGG01000002">
    <property type="protein sequence ID" value="GAU93013.1"/>
    <property type="molecule type" value="Genomic_DNA"/>
</dbReference>
<evidence type="ECO:0000313" key="1">
    <source>
        <dbReference type="EMBL" id="GAU93013.1"/>
    </source>
</evidence>
<organism evidence="1 2">
    <name type="scientific">Ramazzottius varieornatus</name>
    <name type="common">Water bear</name>
    <name type="synonym">Tardigrade</name>
    <dbReference type="NCBI Taxonomy" id="947166"/>
    <lineage>
        <taxon>Eukaryota</taxon>
        <taxon>Metazoa</taxon>
        <taxon>Ecdysozoa</taxon>
        <taxon>Tardigrada</taxon>
        <taxon>Eutardigrada</taxon>
        <taxon>Parachela</taxon>
        <taxon>Hypsibioidea</taxon>
        <taxon>Ramazzottiidae</taxon>
        <taxon>Ramazzottius</taxon>
    </lineage>
</organism>
<gene>
    <name evidence="1" type="primary">RvY_05013-1</name>
    <name evidence="1" type="synonym">RvY_05013.1</name>
    <name evidence="1" type="ORF">RvY_05013</name>
</gene>
<reference evidence="1 2" key="1">
    <citation type="journal article" date="2016" name="Nat. Commun.">
        <title>Extremotolerant tardigrade genome and improved radiotolerance of human cultured cells by tardigrade-unique protein.</title>
        <authorList>
            <person name="Hashimoto T."/>
            <person name="Horikawa D.D."/>
            <person name="Saito Y."/>
            <person name="Kuwahara H."/>
            <person name="Kozuka-Hata H."/>
            <person name="Shin-I T."/>
            <person name="Minakuchi Y."/>
            <person name="Ohishi K."/>
            <person name="Motoyama A."/>
            <person name="Aizu T."/>
            <person name="Enomoto A."/>
            <person name="Kondo K."/>
            <person name="Tanaka S."/>
            <person name="Hara Y."/>
            <person name="Koshikawa S."/>
            <person name="Sagara H."/>
            <person name="Miura T."/>
            <person name="Yokobori S."/>
            <person name="Miyagawa K."/>
            <person name="Suzuki Y."/>
            <person name="Kubo T."/>
            <person name="Oyama M."/>
            <person name="Kohara Y."/>
            <person name="Fujiyama A."/>
            <person name="Arakawa K."/>
            <person name="Katayama T."/>
            <person name="Toyoda A."/>
            <person name="Kunieda T."/>
        </authorList>
    </citation>
    <scope>NUCLEOTIDE SEQUENCE [LARGE SCALE GENOMIC DNA]</scope>
    <source>
        <strain evidence="1 2">YOKOZUNA-1</strain>
    </source>
</reference>
<protein>
    <submittedName>
        <fullName evidence="1">Uncharacterized protein</fullName>
    </submittedName>
</protein>
<sequence>MEDHGHLTMFEDQGDTITSDFNVAELRQRSVVSSTRRLLSNLTVLNEDILFFRHGKIQRKEGRGYDNGSCFDVLVLQSHL</sequence>
<evidence type="ECO:0000313" key="2">
    <source>
        <dbReference type="Proteomes" id="UP000186922"/>
    </source>
</evidence>
<dbReference type="AlphaFoldDB" id="A0A1D1V2N9"/>
<name>A0A1D1V2N9_RAMVA</name>
<keyword evidence="2" id="KW-1185">Reference proteome</keyword>